<evidence type="ECO:0000313" key="1">
    <source>
        <dbReference type="EMBL" id="CAG9563534.1"/>
    </source>
</evidence>
<dbReference type="AlphaFoldDB" id="A0A8J2VRH1"/>
<accession>A0A8J2VRH1</accession>
<dbReference type="Proteomes" id="UP000789524">
    <property type="component" value="Unassembled WGS sequence"/>
</dbReference>
<dbReference type="EMBL" id="CAKASE010000049">
    <property type="protein sequence ID" value="CAG9563534.1"/>
    <property type="molecule type" value="Genomic_DNA"/>
</dbReference>
<sequence length="114" mass="12772">MVPCTHLSYPQLKTNTGRSKTTEYVLQKKYRIVEATFLHVRIKIVGERHAALTAAHGVRHGAVKLARDQTRPRYDCPVRAFSLQLKRFPTACAQLCIVLQIGLGLAAEPVHARI</sequence>
<gene>
    <name evidence="1" type="ORF">DCHRY22_LOCUS4657</name>
</gene>
<proteinExistence type="predicted"/>
<reference evidence="1" key="1">
    <citation type="submission" date="2021-09" db="EMBL/GenBank/DDBJ databases">
        <authorList>
            <person name="Martin H S."/>
        </authorList>
    </citation>
    <scope>NUCLEOTIDE SEQUENCE</scope>
</reference>
<keyword evidence="2" id="KW-1185">Reference proteome</keyword>
<comment type="caution">
    <text evidence="1">The sequence shown here is derived from an EMBL/GenBank/DDBJ whole genome shotgun (WGS) entry which is preliminary data.</text>
</comment>
<organism evidence="1 2">
    <name type="scientific">Danaus chrysippus</name>
    <name type="common">African queen</name>
    <dbReference type="NCBI Taxonomy" id="151541"/>
    <lineage>
        <taxon>Eukaryota</taxon>
        <taxon>Metazoa</taxon>
        <taxon>Ecdysozoa</taxon>
        <taxon>Arthropoda</taxon>
        <taxon>Hexapoda</taxon>
        <taxon>Insecta</taxon>
        <taxon>Pterygota</taxon>
        <taxon>Neoptera</taxon>
        <taxon>Endopterygota</taxon>
        <taxon>Lepidoptera</taxon>
        <taxon>Glossata</taxon>
        <taxon>Ditrysia</taxon>
        <taxon>Papilionoidea</taxon>
        <taxon>Nymphalidae</taxon>
        <taxon>Danainae</taxon>
        <taxon>Danaini</taxon>
        <taxon>Danaina</taxon>
        <taxon>Danaus</taxon>
        <taxon>Anosia</taxon>
    </lineage>
</organism>
<name>A0A8J2VRH1_9NEOP</name>
<evidence type="ECO:0000313" key="2">
    <source>
        <dbReference type="Proteomes" id="UP000789524"/>
    </source>
</evidence>
<protein>
    <submittedName>
        <fullName evidence="1">(African queen) hypothetical protein</fullName>
    </submittedName>
</protein>